<comment type="caution">
    <text evidence="2">The sequence shown here is derived from an EMBL/GenBank/DDBJ whole genome shotgun (WGS) entry which is preliminary data.</text>
</comment>
<accession>A0A9D2BFE9</accession>
<name>A0A9D2BFE9_9BACT</name>
<dbReference type="EMBL" id="DXEL01000003">
    <property type="protein sequence ID" value="HIX73482.1"/>
    <property type="molecule type" value="Genomic_DNA"/>
</dbReference>
<dbReference type="Proteomes" id="UP000886740">
    <property type="component" value="Unassembled WGS sequence"/>
</dbReference>
<feature type="transmembrane region" description="Helical" evidence="1">
    <location>
        <begin position="264"/>
        <end position="282"/>
    </location>
</feature>
<feature type="transmembrane region" description="Helical" evidence="1">
    <location>
        <begin position="182"/>
        <end position="203"/>
    </location>
</feature>
<feature type="transmembrane region" description="Helical" evidence="1">
    <location>
        <begin position="111"/>
        <end position="132"/>
    </location>
</feature>
<feature type="transmembrane region" description="Helical" evidence="1">
    <location>
        <begin position="144"/>
        <end position="170"/>
    </location>
</feature>
<keyword evidence="1" id="KW-0812">Transmembrane</keyword>
<gene>
    <name evidence="2" type="ORF">H9977_00250</name>
</gene>
<sequence length="336" mass="38700">MRGSAFYDRKYLATTNAVYAYLLALCFFCWIAGYVKSLGYPLYGEVTASPLWNWICQILPDVTMTYLVGIVLMFGGAFFVHRANYVMVLIREKTLLPFLYYAFFTSTNPDFFPFRSTSIAVFCLILALYFLFGSYHDENASSRVFNSTLMIGLGSLLWIHILWFLPLFWIGMYNFRCLSPQTFLASLLGVSAVYWIVLGWSVWRADYSMFTVPFSNLVAIHPLRLIGVRWVDWLSIAVVIALTVVSSVNIMTHENEDSLRSRQFLAFLMVMAIWAFALFFFYEQSSEEFLEMACVPTSILVAHFFTVVRGKYVLALFHASTALLFALLILRIWNFL</sequence>
<reference evidence="2" key="1">
    <citation type="journal article" date="2021" name="PeerJ">
        <title>Extensive microbial diversity within the chicken gut microbiome revealed by metagenomics and culture.</title>
        <authorList>
            <person name="Gilroy R."/>
            <person name="Ravi A."/>
            <person name="Getino M."/>
            <person name="Pursley I."/>
            <person name="Horton D.L."/>
            <person name="Alikhan N.F."/>
            <person name="Baker D."/>
            <person name="Gharbi K."/>
            <person name="Hall N."/>
            <person name="Watson M."/>
            <person name="Adriaenssens E.M."/>
            <person name="Foster-Nyarko E."/>
            <person name="Jarju S."/>
            <person name="Secka A."/>
            <person name="Antonio M."/>
            <person name="Oren A."/>
            <person name="Chaudhuri R.R."/>
            <person name="La Ragione R."/>
            <person name="Hildebrand F."/>
            <person name="Pallen M.J."/>
        </authorList>
    </citation>
    <scope>NUCLEOTIDE SEQUENCE</scope>
    <source>
        <strain evidence="2">ChiGjej6B6-14162</strain>
    </source>
</reference>
<feature type="transmembrane region" description="Helical" evidence="1">
    <location>
        <begin position="312"/>
        <end position="333"/>
    </location>
</feature>
<feature type="transmembrane region" description="Helical" evidence="1">
    <location>
        <begin position="12"/>
        <end position="35"/>
    </location>
</feature>
<proteinExistence type="predicted"/>
<dbReference type="AlphaFoldDB" id="A0A9D2BFE9"/>
<evidence type="ECO:0008006" key="4">
    <source>
        <dbReference type="Google" id="ProtNLM"/>
    </source>
</evidence>
<feature type="transmembrane region" description="Helical" evidence="1">
    <location>
        <begin position="66"/>
        <end position="90"/>
    </location>
</feature>
<protein>
    <recommendedName>
        <fullName evidence="4">Transmembrane protein</fullName>
    </recommendedName>
</protein>
<evidence type="ECO:0000313" key="2">
    <source>
        <dbReference type="EMBL" id="HIX73482.1"/>
    </source>
</evidence>
<organism evidence="2 3">
    <name type="scientific">Candidatus Parabacteroides intestinipullorum</name>
    <dbReference type="NCBI Taxonomy" id="2838723"/>
    <lineage>
        <taxon>Bacteria</taxon>
        <taxon>Pseudomonadati</taxon>
        <taxon>Bacteroidota</taxon>
        <taxon>Bacteroidia</taxon>
        <taxon>Bacteroidales</taxon>
        <taxon>Tannerellaceae</taxon>
        <taxon>Parabacteroides</taxon>
    </lineage>
</organism>
<keyword evidence="1" id="KW-1133">Transmembrane helix</keyword>
<feature type="transmembrane region" description="Helical" evidence="1">
    <location>
        <begin position="233"/>
        <end position="252"/>
    </location>
</feature>
<keyword evidence="1" id="KW-0472">Membrane</keyword>
<evidence type="ECO:0000313" key="3">
    <source>
        <dbReference type="Proteomes" id="UP000886740"/>
    </source>
</evidence>
<evidence type="ECO:0000256" key="1">
    <source>
        <dbReference type="SAM" id="Phobius"/>
    </source>
</evidence>
<reference evidence="2" key="2">
    <citation type="submission" date="2021-04" db="EMBL/GenBank/DDBJ databases">
        <authorList>
            <person name="Gilroy R."/>
        </authorList>
    </citation>
    <scope>NUCLEOTIDE SEQUENCE</scope>
    <source>
        <strain evidence="2">ChiGjej6B6-14162</strain>
    </source>
</reference>